<evidence type="ECO:0000256" key="6">
    <source>
        <dbReference type="ARBA" id="ARBA00022801"/>
    </source>
</evidence>
<evidence type="ECO:0000256" key="1">
    <source>
        <dbReference type="ARBA" id="ARBA00001968"/>
    </source>
</evidence>
<protein>
    <recommendedName>
        <fullName evidence="8">DDE Tnp4 domain-containing protein</fullName>
    </recommendedName>
</protein>
<dbReference type="GO" id="GO:0016787">
    <property type="term" value="F:hydrolase activity"/>
    <property type="evidence" value="ECO:0007669"/>
    <property type="project" value="UniProtKB-KW"/>
</dbReference>
<evidence type="ECO:0000256" key="7">
    <source>
        <dbReference type="ARBA" id="ARBA00023242"/>
    </source>
</evidence>
<dbReference type="InterPro" id="IPR027806">
    <property type="entry name" value="HARBI1_dom"/>
</dbReference>
<evidence type="ECO:0000259" key="8">
    <source>
        <dbReference type="Pfam" id="PF13359"/>
    </source>
</evidence>
<comment type="similarity">
    <text evidence="3">Belongs to the HARBI1 family.</text>
</comment>
<keyword evidence="7" id="KW-0539">Nucleus</keyword>
<dbReference type="InterPro" id="IPR045249">
    <property type="entry name" value="HARBI1-like"/>
</dbReference>
<gene>
    <name evidence="9" type="ORF">RI129_001077</name>
</gene>
<keyword evidence="5" id="KW-0479">Metal-binding</keyword>
<accession>A0AAN7ZWP5</accession>
<dbReference type="GO" id="GO:0046872">
    <property type="term" value="F:metal ion binding"/>
    <property type="evidence" value="ECO:0007669"/>
    <property type="project" value="UniProtKB-KW"/>
</dbReference>
<evidence type="ECO:0000256" key="4">
    <source>
        <dbReference type="ARBA" id="ARBA00022722"/>
    </source>
</evidence>
<dbReference type="PANTHER" id="PTHR22930">
    <property type="match status" value="1"/>
</dbReference>
<reference evidence="9 10" key="1">
    <citation type="journal article" date="2024" name="Insects">
        <title>An Improved Chromosome-Level Genome Assembly of the Firefly Pyrocoelia pectoralis.</title>
        <authorList>
            <person name="Fu X."/>
            <person name="Meyer-Rochow V.B."/>
            <person name="Ballantyne L."/>
            <person name="Zhu X."/>
        </authorList>
    </citation>
    <scope>NUCLEOTIDE SEQUENCE [LARGE SCALE GENOMIC DNA]</scope>
    <source>
        <strain evidence="9">XCY_ONT2</strain>
    </source>
</reference>
<evidence type="ECO:0000313" key="10">
    <source>
        <dbReference type="Proteomes" id="UP001329430"/>
    </source>
</evidence>
<dbReference type="GO" id="GO:0005634">
    <property type="term" value="C:nucleus"/>
    <property type="evidence" value="ECO:0007669"/>
    <property type="project" value="UniProtKB-SubCell"/>
</dbReference>
<sequence>MDQTEKLFVLSSAALVVAAGVLSLRKKRIQQKRKRRCWVRSWLANSNFEKGNMNLIHEFEEPTMYLNYVRMNETTFEKLLKLIQKDIEKKDTNMRQSISARHQLIVTLRFLVTGNTYRSLMYNFRISESTISLFIPKVSRAIYKNLQKEYIKCPNTTSEWLNVANDFNQLWNFPNGIAAMDGKHVTFRAPSTAGSMFYNYKGQHSIVLLALVDAHYNFLYVDVGTNGRISDGGVFRKSTLCEAITDNKINIPKNSALPGRNKEVPFVIVADAAFPLATNILKPYPFRNMLSRARRVVENAFGILANRFRVLLTIIHLNPDKVQDITLTCCALHNFLSK</sequence>
<feature type="domain" description="DDE Tnp4" evidence="8">
    <location>
        <begin position="180"/>
        <end position="334"/>
    </location>
</feature>
<organism evidence="9 10">
    <name type="scientific">Pyrocoelia pectoralis</name>
    <dbReference type="NCBI Taxonomy" id="417401"/>
    <lineage>
        <taxon>Eukaryota</taxon>
        <taxon>Metazoa</taxon>
        <taxon>Ecdysozoa</taxon>
        <taxon>Arthropoda</taxon>
        <taxon>Hexapoda</taxon>
        <taxon>Insecta</taxon>
        <taxon>Pterygota</taxon>
        <taxon>Neoptera</taxon>
        <taxon>Endopterygota</taxon>
        <taxon>Coleoptera</taxon>
        <taxon>Polyphaga</taxon>
        <taxon>Elateriformia</taxon>
        <taxon>Elateroidea</taxon>
        <taxon>Lampyridae</taxon>
        <taxon>Lampyrinae</taxon>
        <taxon>Pyrocoelia</taxon>
    </lineage>
</organism>
<dbReference type="PANTHER" id="PTHR22930:SF269">
    <property type="entry name" value="NUCLEASE HARBI1-LIKE PROTEIN"/>
    <property type="match status" value="1"/>
</dbReference>
<comment type="caution">
    <text evidence="9">The sequence shown here is derived from an EMBL/GenBank/DDBJ whole genome shotgun (WGS) entry which is preliminary data.</text>
</comment>
<comment type="subcellular location">
    <subcellularLocation>
        <location evidence="2">Nucleus</location>
    </subcellularLocation>
</comment>
<evidence type="ECO:0000256" key="3">
    <source>
        <dbReference type="ARBA" id="ARBA00006958"/>
    </source>
</evidence>
<comment type="cofactor">
    <cofactor evidence="1">
        <name>a divalent metal cation</name>
        <dbReference type="ChEBI" id="CHEBI:60240"/>
    </cofactor>
</comment>
<name>A0AAN7ZWP5_9COLE</name>
<keyword evidence="10" id="KW-1185">Reference proteome</keyword>
<keyword evidence="6" id="KW-0378">Hydrolase</keyword>
<evidence type="ECO:0000313" key="9">
    <source>
        <dbReference type="EMBL" id="KAK5650048.1"/>
    </source>
</evidence>
<dbReference type="AlphaFoldDB" id="A0AAN7ZWP5"/>
<keyword evidence="4" id="KW-0540">Nuclease</keyword>
<dbReference type="EMBL" id="JAVRBK010000001">
    <property type="protein sequence ID" value="KAK5650048.1"/>
    <property type="molecule type" value="Genomic_DNA"/>
</dbReference>
<dbReference type="Proteomes" id="UP001329430">
    <property type="component" value="Chromosome 1"/>
</dbReference>
<evidence type="ECO:0000256" key="2">
    <source>
        <dbReference type="ARBA" id="ARBA00004123"/>
    </source>
</evidence>
<evidence type="ECO:0000256" key="5">
    <source>
        <dbReference type="ARBA" id="ARBA00022723"/>
    </source>
</evidence>
<dbReference type="Pfam" id="PF13359">
    <property type="entry name" value="DDE_Tnp_4"/>
    <property type="match status" value="1"/>
</dbReference>
<proteinExistence type="inferred from homology"/>
<dbReference type="GO" id="GO:0004518">
    <property type="term" value="F:nuclease activity"/>
    <property type="evidence" value="ECO:0007669"/>
    <property type="project" value="UniProtKB-KW"/>
</dbReference>